<dbReference type="PANTHER" id="PTHR21562">
    <property type="entry name" value="NOTUM-RELATED"/>
    <property type="match status" value="1"/>
</dbReference>
<dbReference type="Proteomes" id="UP000321933">
    <property type="component" value="Unassembled WGS sequence"/>
</dbReference>
<dbReference type="InterPro" id="IPR004963">
    <property type="entry name" value="PAE/NOTUM"/>
</dbReference>
<feature type="region of interest" description="Disordered" evidence="1">
    <location>
        <begin position="365"/>
        <end position="384"/>
    </location>
</feature>
<dbReference type="Pfam" id="PF03283">
    <property type="entry name" value="PAE"/>
    <property type="match status" value="1"/>
</dbReference>
<dbReference type="EMBL" id="VRYZ01000002">
    <property type="protein sequence ID" value="TXS93473.1"/>
    <property type="molecule type" value="Genomic_DNA"/>
</dbReference>
<feature type="signal peptide" evidence="2">
    <location>
        <begin position="1"/>
        <end position="33"/>
    </location>
</feature>
<dbReference type="PANTHER" id="PTHR21562:SF83">
    <property type="entry name" value="PECTIN ACETYLESTERASE 4"/>
    <property type="match status" value="1"/>
</dbReference>
<reference evidence="3 4" key="1">
    <citation type="submission" date="2019-08" db="EMBL/GenBank/DDBJ databases">
        <title>Parahaliea maris sp. nov., isolated from the surface seawater.</title>
        <authorList>
            <person name="Liu Y."/>
        </authorList>
    </citation>
    <scope>NUCLEOTIDE SEQUENCE [LARGE SCALE GENOMIC DNA]</scope>
    <source>
        <strain evidence="3 4">S2-26</strain>
    </source>
</reference>
<evidence type="ECO:0008006" key="5">
    <source>
        <dbReference type="Google" id="ProtNLM"/>
    </source>
</evidence>
<dbReference type="OrthoDB" id="9802991at2"/>
<keyword evidence="2" id="KW-0732">Signal</keyword>
<evidence type="ECO:0000256" key="1">
    <source>
        <dbReference type="SAM" id="MobiDB-lite"/>
    </source>
</evidence>
<protein>
    <recommendedName>
        <fullName evidence="5">Pectinacetylesterase</fullName>
    </recommendedName>
</protein>
<proteinExistence type="predicted"/>
<gene>
    <name evidence="3" type="ORF">FVW59_06470</name>
</gene>
<name>A0A5C8ZY07_9GAMM</name>
<evidence type="ECO:0000313" key="4">
    <source>
        <dbReference type="Proteomes" id="UP000321933"/>
    </source>
</evidence>
<dbReference type="AlphaFoldDB" id="A0A5C8ZY07"/>
<feature type="chain" id="PRO_5022763816" description="Pectinacetylesterase" evidence="2">
    <location>
        <begin position="34"/>
        <end position="384"/>
    </location>
</feature>
<accession>A0A5C8ZY07</accession>
<evidence type="ECO:0000256" key="2">
    <source>
        <dbReference type="SAM" id="SignalP"/>
    </source>
</evidence>
<keyword evidence="4" id="KW-1185">Reference proteome</keyword>
<comment type="caution">
    <text evidence="3">The sequence shown here is derived from an EMBL/GenBank/DDBJ whole genome shotgun (WGS) entry which is preliminary data.</text>
</comment>
<evidence type="ECO:0000313" key="3">
    <source>
        <dbReference type="EMBL" id="TXS93473.1"/>
    </source>
</evidence>
<dbReference type="GO" id="GO:0016787">
    <property type="term" value="F:hydrolase activity"/>
    <property type="evidence" value="ECO:0007669"/>
    <property type="project" value="InterPro"/>
</dbReference>
<feature type="compositionally biased region" description="Polar residues" evidence="1">
    <location>
        <begin position="365"/>
        <end position="376"/>
    </location>
</feature>
<organism evidence="3 4">
    <name type="scientific">Parahaliea aestuarii</name>
    <dbReference type="NCBI Taxonomy" id="1852021"/>
    <lineage>
        <taxon>Bacteria</taxon>
        <taxon>Pseudomonadati</taxon>
        <taxon>Pseudomonadota</taxon>
        <taxon>Gammaproteobacteria</taxon>
        <taxon>Cellvibrionales</taxon>
        <taxon>Halieaceae</taxon>
        <taxon>Parahaliea</taxon>
    </lineage>
</organism>
<sequence>MHRRLSRSVAVMRTTTAAALLGLCGALSIPVVAESGSGWETVQPGGETRCADGSPYRFYVRRADSERVMLFFNGGGACWSAETCDPAANPADGRFLYRMAAGADWGNDPRQLGGAFDLDNPENPFRDWTQVFAAYCTGDVHLGTADHTYTTADGGELVIAHRGRINAQAVLEYTYGAFPAARTLLVSGASAGAISSPYFAAEVAGHYPDAQVIQFAGGGGGYRMPPPESLWRNWSVFRDLPEWLQAQDYREDTTGLVDWYLAAAAAYPAIRFHQYDNAYDQVQDMFQGLLGYPAPLLPGLDANRAELEKALPHFRSYTAPGTFHTLLRYPELYSRETSGVRALDWVRDLAAGKVVDNIHCDASCGQPNSEADSRATTAAAPEGV</sequence>